<protein>
    <submittedName>
        <fullName evidence="4">Mg/Co/Ni transporter MgtE</fullName>
    </submittedName>
</protein>
<dbReference type="SUPFAM" id="SSF158791">
    <property type="entry name" value="MgtE N-terminal domain-like"/>
    <property type="match status" value="1"/>
</dbReference>
<dbReference type="Proteomes" id="UP000549695">
    <property type="component" value="Unassembled WGS sequence"/>
</dbReference>
<feature type="domain" description="CBS" evidence="3">
    <location>
        <begin position="281"/>
        <end position="348"/>
    </location>
</feature>
<dbReference type="PANTHER" id="PTHR43773">
    <property type="entry name" value="MAGNESIUM TRANSPORTER MGTE"/>
    <property type="match status" value="1"/>
</dbReference>
<evidence type="ECO:0000256" key="2">
    <source>
        <dbReference type="SAM" id="MobiDB-lite"/>
    </source>
</evidence>
<dbReference type="PROSITE" id="PS51371">
    <property type="entry name" value="CBS"/>
    <property type="match status" value="2"/>
</dbReference>
<reference evidence="4 5" key="1">
    <citation type="submission" date="2020-07" db="EMBL/GenBank/DDBJ databases">
        <title>Sequencing the genomes of 1000 actinobacteria strains.</title>
        <authorList>
            <person name="Klenk H.-P."/>
        </authorList>
    </citation>
    <scope>NUCLEOTIDE SEQUENCE [LARGE SCALE GENOMIC DNA]</scope>
    <source>
        <strain evidence="4 5">DSM 44749</strain>
    </source>
</reference>
<keyword evidence="5" id="KW-1185">Reference proteome</keyword>
<name>A0A852W6B7_PSEA5</name>
<dbReference type="GO" id="GO:0015095">
    <property type="term" value="F:magnesium ion transmembrane transporter activity"/>
    <property type="evidence" value="ECO:0007669"/>
    <property type="project" value="InterPro"/>
</dbReference>
<dbReference type="PANTHER" id="PTHR43773:SF1">
    <property type="entry name" value="MAGNESIUM TRANSPORTER MGTE"/>
    <property type="match status" value="1"/>
</dbReference>
<feature type="domain" description="CBS" evidence="3">
    <location>
        <begin position="349"/>
        <end position="408"/>
    </location>
</feature>
<dbReference type="InterPro" id="IPR006669">
    <property type="entry name" value="MgtE_transporter"/>
</dbReference>
<dbReference type="GO" id="GO:0016020">
    <property type="term" value="C:membrane"/>
    <property type="evidence" value="ECO:0007669"/>
    <property type="project" value="InterPro"/>
</dbReference>
<dbReference type="InterPro" id="IPR006668">
    <property type="entry name" value="Mg_transptr_MgtE_intracell_dom"/>
</dbReference>
<evidence type="ECO:0000259" key="3">
    <source>
        <dbReference type="PROSITE" id="PS51371"/>
    </source>
</evidence>
<dbReference type="SMART" id="SM00924">
    <property type="entry name" value="MgtE_N"/>
    <property type="match status" value="1"/>
</dbReference>
<dbReference type="EMBL" id="JACCCZ010000001">
    <property type="protein sequence ID" value="NYG01865.1"/>
    <property type="molecule type" value="Genomic_DNA"/>
</dbReference>
<evidence type="ECO:0000313" key="4">
    <source>
        <dbReference type="EMBL" id="NYG01865.1"/>
    </source>
</evidence>
<dbReference type="SUPFAM" id="SSF50346">
    <property type="entry name" value="PRC-barrel domain"/>
    <property type="match status" value="1"/>
</dbReference>
<organism evidence="4 5">
    <name type="scientific">Pseudonocardia alni</name>
    <name type="common">Amycolata alni</name>
    <dbReference type="NCBI Taxonomy" id="33907"/>
    <lineage>
        <taxon>Bacteria</taxon>
        <taxon>Bacillati</taxon>
        <taxon>Actinomycetota</taxon>
        <taxon>Actinomycetes</taxon>
        <taxon>Pseudonocardiales</taxon>
        <taxon>Pseudonocardiaceae</taxon>
        <taxon>Pseudonocardia</taxon>
    </lineage>
</organism>
<dbReference type="SUPFAM" id="SSF54631">
    <property type="entry name" value="CBS-domain pair"/>
    <property type="match status" value="1"/>
</dbReference>
<evidence type="ECO:0000313" key="5">
    <source>
        <dbReference type="Proteomes" id="UP000549695"/>
    </source>
</evidence>
<comment type="caution">
    <text evidence="4">The sequence shown here is derived from an EMBL/GenBank/DDBJ whole genome shotgun (WGS) entry which is preliminary data.</text>
</comment>
<dbReference type="AlphaFoldDB" id="A0A852W6B7"/>
<proteinExistence type="predicted"/>
<dbReference type="InterPro" id="IPR058838">
    <property type="entry name" value="SH3_actinomycetes"/>
</dbReference>
<dbReference type="Pfam" id="PF00571">
    <property type="entry name" value="CBS"/>
    <property type="match status" value="2"/>
</dbReference>
<dbReference type="GeneID" id="98051925"/>
<keyword evidence="1" id="KW-0129">CBS domain</keyword>
<feature type="region of interest" description="Disordered" evidence="2">
    <location>
        <begin position="419"/>
        <end position="438"/>
    </location>
</feature>
<gene>
    <name evidence="4" type="ORF">HDA37_002150</name>
</gene>
<dbReference type="InterPro" id="IPR000644">
    <property type="entry name" value="CBS_dom"/>
</dbReference>
<dbReference type="CDD" id="cd04606">
    <property type="entry name" value="CBS_pair_Mg_transporter"/>
    <property type="match status" value="1"/>
</dbReference>
<dbReference type="Gene3D" id="1.25.60.10">
    <property type="entry name" value="MgtE N-terminal domain-like"/>
    <property type="match status" value="1"/>
</dbReference>
<dbReference type="InterPro" id="IPR046342">
    <property type="entry name" value="CBS_dom_sf"/>
</dbReference>
<evidence type="ECO:0000256" key="1">
    <source>
        <dbReference type="PROSITE-ProRule" id="PRU00703"/>
    </source>
</evidence>
<dbReference type="Pfam" id="PF26205">
    <property type="entry name" value="SH3_actinomycetes"/>
    <property type="match status" value="1"/>
</dbReference>
<dbReference type="Gene3D" id="3.10.580.10">
    <property type="entry name" value="CBS-domain"/>
    <property type="match status" value="1"/>
</dbReference>
<dbReference type="InterPro" id="IPR038076">
    <property type="entry name" value="MgtE_N_sf"/>
</dbReference>
<dbReference type="InterPro" id="IPR027275">
    <property type="entry name" value="PRC-brl_dom"/>
</dbReference>
<dbReference type="Pfam" id="PF03448">
    <property type="entry name" value="MgtE_N"/>
    <property type="match status" value="1"/>
</dbReference>
<dbReference type="RefSeq" id="WP_179760991.1">
    <property type="nucleotide sequence ID" value="NZ_BAAAJZ010000001.1"/>
</dbReference>
<dbReference type="InterPro" id="IPR011033">
    <property type="entry name" value="PRC_barrel-like_sf"/>
</dbReference>
<sequence length="438" mass="47273">MASVRVFVARMAGLAVYGPDGERIGKVRDVVVSLRVDSHPPRVLGLVVDLSARRSIFVPMLRVADIAPTAVTLASGSVNLRSFDQRPNETLVLGQLLNSPATVREAGTEGSVVDVAVEPSRTRDWVITKVALRFRRTRLARRPRVEVYGWEAVSGLDVAAAQGADRLLAVFDSMRPADVAAALSRLPDDRQRHVVDALDDERLADVFEELSESDQRELLGYLDDDRAADVLEAMSPDDAADLLGELDDDEAGRLLELMEPDESEPVRRLLRYEWDTAGGLMTPEPITLGPDVTVAEALARVRNPEVPPALASMVFVVRPPTATPTGRYLGCVHAQQLLRAAPFELVAGMVDADLPQLGPEAGLGEVTRYFASYNLVAGPVVDAEDHLLGAVTVDDVLDHLLPQGWRDRDLAPGEVHGGTVRAANGAGDRTHDGEVHGA</sequence>
<feature type="compositionally biased region" description="Basic and acidic residues" evidence="2">
    <location>
        <begin position="428"/>
        <end position="438"/>
    </location>
</feature>
<accession>A0A852W6B7</accession>
<dbReference type="Pfam" id="PF05239">
    <property type="entry name" value="PRC"/>
    <property type="match status" value="1"/>
</dbReference>